<name>A0A420DJI4_9RHOB</name>
<dbReference type="RefSeq" id="WP_025061586.1">
    <property type="nucleotide sequence ID" value="NZ_RAQK01000002.1"/>
</dbReference>
<keyword evidence="2" id="KW-0378">Hydrolase</keyword>
<evidence type="ECO:0000259" key="1">
    <source>
        <dbReference type="Pfam" id="PF00149"/>
    </source>
</evidence>
<comment type="caution">
    <text evidence="2">The sequence shown here is derived from an EMBL/GenBank/DDBJ whole genome shotgun (WGS) entry which is preliminary data.</text>
</comment>
<organism evidence="2 3">
    <name type="scientific">Sulfitobacter guttiformis</name>
    <dbReference type="NCBI Taxonomy" id="74349"/>
    <lineage>
        <taxon>Bacteria</taxon>
        <taxon>Pseudomonadati</taxon>
        <taxon>Pseudomonadota</taxon>
        <taxon>Alphaproteobacteria</taxon>
        <taxon>Rhodobacterales</taxon>
        <taxon>Roseobacteraceae</taxon>
        <taxon>Sulfitobacter</taxon>
    </lineage>
</organism>
<reference evidence="2 3" key="1">
    <citation type="submission" date="2018-09" db="EMBL/GenBank/DDBJ databases">
        <title>Genomic Encyclopedia of Archaeal and Bacterial Type Strains, Phase II (KMG-II): from individual species to whole genera.</title>
        <authorList>
            <person name="Goeker M."/>
        </authorList>
    </citation>
    <scope>NUCLEOTIDE SEQUENCE [LARGE SCALE GENOMIC DNA]</scope>
    <source>
        <strain evidence="2 3">DSM 11458</strain>
    </source>
</reference>
<dbReference type="InterPro" id="IPR050535">
    <property type="entry name" value="DNA_Repair-Maintenance_Comp"/>
</dbReference>
<dbReference type="GO" id="GO:0004527">
    <property type="term" value="F:exonuclease activity"/>
    <property type="evidence" value="ECO:0007669"/>
    <property type="project" value="UniProtKB-KW"/>
</dbReference>
<feature type="domain" description="Calcineurin-like phosphoesterase" evidence="1">
    <location>
        <begin position="2"/>
        <end position="103"/>
    </location>
</feature>
<evidence type="ECO:0000313" key="3">
    <source>
        <dbReference type="Proteomes" id="UP000284407"/>
    </source>
</evidence>
<dbReference type="OrthoDB" id="9773856at2"/>
<dbReference type="PANTHER" id="PTHR30337:SF0">
    <property type="entry name" value="NUCLEASE SBCCD SUBUNIT D"/>
    <property type="match status" value="1"/>
</dbReference>
<dbReference type="EMBL" id="RAQK01000002">
    <property type="protein sequence ID" value="RKE94379.1"/>
    <property type="molecule type" value="Genomic_DNA"/>
</dbReference>
<protein>
    <submittedName>
        <fullName evidence="2">DNA repair exonuclease SbcCD nuclease subunit</fullName>
    </submittedName>
</protein>
<dbReference type="InterPro" id="IPR004843">
    <property type="entry name" value="Calcineurin-like_PHP"/>
</dbReference>
<dbReference type="Gene3D" id="3.60.21.10">
    <property type="match status" value="1"/>
</dbReference>
<accession>A0A420DJI4</accession>
<sequence>MFRFIHTSDLHLGKPFGRHGEDVRGRLRQARHGVLARLAQAARADGATIVVLAGDTFDQETPAPTVTRHALNAMQQAADITWVLMPGNHDSLTASELWQTIQRDRPDNVILALTPEAIALGRAHVLPAPCTARNPGRDLTVDMAQATPEGSIRIGLGHGGIHDFASLGSVAADGPNGTIAPDRAIRAGLDYLGLGDWHGQIRVSANTWYSGTPEPDSFKHPHSGTALSVAIAGAGATPAVTPIPTGEIAWQRETLELTPQEDCGALVADLLPELSSRRDTLMHVVAQGRLGVRQMQVLTQALARVAPDFLTLTHDLVDVRLAHDVADLEAIDPSGGALRHAAQSLVTSAQDADMSAADRAIAATALSQLYSFVAEQDA</sequence>
<dbReference type="Pfam" id="PF00149">
    <property type="entry name" value="Metallophos"/>
    <property type="match status" value="1"/>
</dbReference>
<keyword evidence="3" id="KW-1185">Reference proteome</keyword>
<keyword evidence="2" id="KW-0269">Exonuclease</keyword>
<keyword evidence="2" id="KW-0540">Nuclease</keyword>
<dbReference type="SUPFAM" id="SSF56300">
    <property type="entry name" value="Metallo-dependent phosphatases"/>
    <property type="match status" value="1"/>
</dbReference>
<proteinExistence type="predicted"/>
<dbReference type="InterPro" id="IPR029052">
    <property type="entry name" value="Metallo-depent_PP-like"/>
</dbReference>
<dbReference type="InterPro" id="IPR014577">
    <property type="entry name" value="UCP033093_metalloPase"/>
</dbReference>
<dbReference type="Proteomes" id="UP000284407">
    <property type="component" value="Unassembled WGS sequence"/>
</dbReference>
<dbReference type="PANTHER" id="PTHR30337">
    <property type="entry name" value="COMPONENT OF ATP-DEPENDENT DSDNA EXONUCLEASE"/>
    <property type="match status" value="1"/>
</dbReference>
<dbReference type="PIRSF" id="PIRSF033093">
    <property type="entry name" value="UCP_ML1119"/>
    <property type="match status" value="1"/>
</dbReference>
<dbReference type="AlphaFoldDB" id="A0A420DJI4"/>
<evidence type="ECO:0000313" key="2">
    <source>
        <dbReference type="EMBL" id="RKE94379.1"/>
    </source>
</evidence>
<gene>
    <name evidence="2" type="ORF">C8N30_3504</name>
</gene>
<dbReference type="STRING" id="1443111.Z949_969"/>